<dbReference type="InterPro" id="IPR037401">
    <property type="entry name" value="SnoaL-like"/>
</dbReference>
<organism evidence="2 3">
    <name type="scientific">Streptomyces stramineus</name>
    <dbReference type="NCBI Taxonomy" id="173861"/>
    <lineage>
        <taxon>Bacteria</taxon>
        <taxon>Bacillati</taxon>
        <taxon>Actinomycetota</taxon>
        <taxon>Actinomycetes</taxon>
        <taxon>Kitasatosporales</taxon>
        <taxon>Streptomycetaceae</taxon>
        <taxon>Streptomyces</taxon>
    </lineage>
</organism>
<dbReference type="Pfam" id="PF12680">
    <property type="entry name" value="SnoaL_2"/>
    <property type="match status" value="1"/>
</dbReference>
<gene>
    <name evidence="2" type="ORF">GCM10009544_07200</name>
</gene>
<evidence type="ECO:0000259" key="1">
    <source>
        <dbReference type="Pfam" id="PF12680"/>
    </source>
</evidence>
<evidence type="ECO:0000313" key="2">
    <source>
        <dbReference type="EMBL" id="GAA0446926.1"/>
    </source>
</evidence>
<feature type="domain" description="SnoaL-like" evidence="1">
    <location>
        <begin position="16"/>
        <end position="102"/>
    </location>
</feature>
<dbReference type="RefSeq" id="WP_344085362.1">
    <property type="nucleotide sequence ID" value="NZ_BAAAHB010000004.1"/>
</dbReference>
<dbReference type="CDD" id="cd00531">
    <property type="entry name" value="NTF2_like"/>
    <property type="match status" value="1"/>
</dbReference>
<dbReference type="EMBL" id="BAAAHB010000004">
    <property type="protein sequence ID" value="GAA0446926.1"/>
    <property type="molecule type" value="Genomic_DNA"/>
</dbReference>
<name>A0ABP3JAE0_9ACTN</name>
<keyword evidence="3" id="KW-1185">Reference proteome</keyword>
<dbReference type="Gene3D" id="3.10.450.50">
    <property type="match status" value="1"/>
</dbReference>
<sequence length="131" mass="14302">MASKHAGGVEEHLEFYVRTFNSGDADAVNRLYTENAVAIWAPGEPLTGRERRASLAEFLTRKPVLTATLRESHVTKDTALLTVDWAMEAVGEDGTKERAEGIGADVLVRDASGAWRYAVNAPYGDPRNAKK</sequence>
<dbReference type="Proteomes" id="UP001499895">
    <property type="component" value="Unassembled WGS sequence"/>
</dbReference>
<accession>A0ABP3JAE0</accession>
<protein>
    <recommendedName>
        <fullName evidence="1">SnoaL-like domain-containing protein</fullName>
    </recommendedName>
</protein>
<evidence type="ECO:0000313" key="3">
    <source>
        <dbReference type="Proteomes" id="UP001499895"/>
    </source>
</evidence>
<comment type="caution">
    <text evidence="2">The sequence shown here is derived from an EMBL/GenBank/DDBJ whole genome shotgun (WGS) entry which is preliminary data.</text>
</comment>
<dbReference type="SUPFAM" id="SSF54427">
    <property type="entry name" value="NTF2-like"/>
    <property type="match status" value="1"/>
</dbReference>
<dbReference type="InterPro" id="IPR032710">
    <property type="entry name" value="NTF2-like_dom_sf"/>
</dbReference>
<reference evidence="3" key="1">
    <citation type="journal article" date="2019" name="Int. J. Syst. Evol. Microbiol.">
        <title>The Global Catalogue of Microorganisms (GCM) 10K type strain sequencing project: providing services to taxonomists for standard genome sequencing and annotation.</title>
        <authorList>
            <consortium name="The Broad Institute Genomics Platform"/>
            <consortium name="The Broad Institute Genome Sequencing Center for Infectious Disease"/>
            <person name="Wu L."/>
            <person name="Ma J."/>
        </authorList>
    </citation>
    <scope>NUCLEOTIDE SEQUENCE [LARGE SCALE GENOMIC DNA]</scope>
    <source>
        <strain evidence="3">JCM 10649</strain>
    </source>
</reference>
<proteinExistence type="predicted"/>